<protein>
    <submittedName>
        <fullName evidence="1">Uncharacterized protein</fullName>
    </submittedName>
</protein>
<proteinExistence type="predicted"/>
<keyword evidence="2" id="KW-1185">Reference proteome</keyword>
<comment type="caution">
    <text evidence="1">The sequence shown here is derived from an EMBL/GenBank/DDBJ whole genome shotgun (WGS) entry which is preliminary data.</text>
</comment>
<dbReference type="Proteomes" id="UP001596106">
    <property type="component" value="Unassembled WGS sequence"/>
</dbReference>
<dbReference type="RefSeq" id="WP_379841276.1">
    <property type="nucleotide sequence ID" value="NZ_JBHSMA010000001.1"/>
</dbReference>
<dbReference type="EMBL" id="JBHSMA010000001">
    <property type="protein sequence ID" value="MFC5408421.1"/>
    <property type="molecule type" value="Genomic_DNA"/>
</dbReference>
<accession>A0ABW0I7P4</accession>
<evidence type="ECO:0000313" key="1">
    <source>
        <dbReference type="EMBL" id="MFC5408421.1"/>
    </source>
</evidence>
<reference evidence="2" key="1">
    <citation type="journal article" date="2019" name="Int. J. Syst. Evol. Microbiol.">
        <title>The Global Catalogue of Microorganisms (GCM) 10K type strain sequencing project: providing services to taxonomists for standard genome sequencing and annotation.</title>
        <authorList>
            <consortium name="The Broad Institute Genomics Platform"/>
            <consortium name="The Broad Institute Genome Sequencing Center for Infectious Disease"/>
            <person name="Wu L."/>
            <person name="Ma J."/>
        </authorList>
    </citation>
    <scope>NUCLEOTIDE SEQUENCE [LARGE SCALE GENOMIC DNA]</scope>
    <source>
        <strain evidence="2">CCUG 55250</strain>
    </source>
</reference>
<gene>
    <name evidence="1" type="ORF">ACFPMF_03820</name>
</gene>
<evidence type="ECO:0000313" key="2">
    <source>
        <dbReference type="Proteomes" id="UP001596106"/>
    </source>
</evidence>
<sequence length="122" mass="13727">MKFYRLILQLICLLLLGGAIGLWARSFDTPTTGQQLKVVTIKASSEREMTDHLTDGLVRITVHEATVAPTLSHQTPLPFFAIIPIGWVLINAKRLVLQPGIPYYYFAYFRRLFGNLIAINAP</sequence>
<organism evidence="1 2">
    <name type="scientific">Larkinella bovis</name>
    <dbReference type="NCBI Taxonomy" id="683041"/>
    <lineage>
        <taxon>Bacteria</taxon>
        <taxon>Pseudomonadati</taxon>
        <taxon>Bacteroidota</taxon>
        <taxon>Cytophagia</taxon>
        <taxon>Cytophagales</taxon>
        <taxon>Spirosomataceae</taxon>
        <taxon>Larkinella</taxon>
    </lineage>
</organism>
<name>A0ABW0I7P4_9BACT</name>